<evidence type="ECO:0000313" key="1">
    <source>
        <dbReference type="EMBL" id="TWH96751.1"/>
    </source>
</evidence>
<dbReference type="AlphaFoldDB" id="A0A562KMX3"/>
<evidence type="ECO:0000313" key="2">
    <source>
        <dbReference type="Proteomes" id="UP000316624"/>
    </source>
</evidence>
<name>A0A562KMX3_SPHWJ</name>
<protein>
    <submittedName>
        <fullName evidence="1">Sigma-70-like protein</fullName>
    </submittedName>
</protein>
<organism evidence="1 2">
    <name type="scientific">Sphingobium wenxiniae (strain DSM 21828 / CGMCC 1.7748 / JZ-1)</name>
    <dbReference type="NCBI Taxonomy" id="595605"/>
    <lineage>
        <taxon>Bacteria</taxon>
        <taxon>Pseudomonadati</taxon>
        <taxon>Pseudomonadota</taxon>
        <taxon>Alphaproteobacteria</taxon>
        <taxon>Sphingomonadales</taxon>
        <taxon>Sphingomonadaceae</taxon>
        <taxon>Sphingobium</taxon>
    </lineage>
</organism>
<sequence>MDQADIEQELMLDLLQRQVHFDPARASFETFADRIINHRVASLMAPTARLRAERIMISIDVHLSADGDEDAETMGASIPEADGLYAEPYLPAEIRIGLARDVGRFLGSLSPVLRRYAGIFAADNVSAAARDAGLHRSTIYERMHQLRADAAVAGLQEYLGGIPTVHSARR</sequence>
<comment type="caution">
    <text evidence="1">The sequence shown here is derived from an EMBL/GenBank/DDBJ whole genome shotgun (WGS) entry which is preliminary data.</text>
</comment>
<gene>
    <name evidence="1" type="ORF">IQ35_00682</name>
</gene>
<dbReference type="EMBL" id="VLKK01000002">
    <property type="protein sequence ID" value="TWH96751.1"/>
    <property type="molecule type" value="Genomic_DNA"/>
</dbReference>
<proteinExistence type="predicted"/>
<dbReference type="Proteomes" id="UP000316624">
    <property type="component" value="Unassembled WGS sequence"/>
</dbReference>
<accession>A0A562KMX3</accession>
<reference evidence="1 2" key="1">
    <citation type="journal article" date="2015" name="Stand. Genomic Sci.">
        <title>Genomic Encyclopedia of Bacterial and Archaeal Type Strains, Phase III: the genomes of soil and plant-associated and newly described type strains.</title>
        <authorList>
            <person name="Whitman W.B."/>
            <person name="Woyke T."/>
            <person name="Klenk H.P."/>
            <person name="Zhou Y."/>
            <person name="Lilburn T.G."/>
            <person name="Beck B.J."/>
            <person name="De Vos P."/>
            <person name="Vandamme P."/>
            <person name="Eisen J.A."/>
            <person name="Garrity G."/>
            <person name="Hugenholtz P."/>
            <person name="Kyrpides N.C."/>
        </authorList>
    </citation>
    <scope>NUCLEOTIDE SEQUENCE [LARGE SCALE GENOMIC DNA]</scope>
    <source>
        <strain evidence="1 2">CGMCC 1.7748</strain>
    </source>
</reference>
<keyword evidence="2" id="KW-1185">Reference proteome</keyword>